<dbReference type="Gene3D" id="3.40.50.1820">
    <property type="entry name" value="alpha/beta hydrolase"/>
    <property type="match status" value="1"/>
</dbReference>
<dbReference type="PANTHER" id="PTHR36110:SF2">
    <property type="entry name" value="RING-CLEAVING DIOXYGENASE MHQE-RELATED"/>
    <property type="match status" value="1"/>
</dbReference>
<dbReference type="PROSITE" id="PS51819">
    <property type="entry name" value="VOC"/>
    <property type="match status" value="2"/>
</dbReference>
<dbReference type="Proteomes" id="UP000192903">
    <property type="component" value="Unassembled WGS sequence"/>
</dbReference>
<dbReference type="InterPro" id="IPR004360">
    <property type="entry name" value="Glyas_Fos-R_dOase_dom"/>
</dbReference>
<organism evidence="2 3">
    <name type="scientific">Xaviernesmea oryzae</name>
    <dbReference type="NCBI Taxonomy" id="464029"/>
    <lineage>
        <taxon>Bacteria</taxon>
        <taxon>Pseudomonadati</taxon>
        <taxon>Pseudomonadota</taxon>
        <taxon>Alphaproteobacteria</taxon>
        <taxon>Hyphomicrobiales</taxon>
        <taxon>Rhizobiaceae</taxon>
        <taxon>Rhizobium/Agrobacterium group</taxon>
        <taxon>Xaviernesmea</taxon>
    </lineage>
</organism>
<dbReference type="OrthoDB" id="9785698at2"/>
<feature type="domain" description="VOC" evidence="1">
    <location>
        <begin position="151"/>
        <end position="267"/>
    </location>
</feature>
<dbReference type="InterPro" id="IPR029068">
    <property type="entry name" value="Glyas_Bleomycin-R_OHBP_Dase"/>
</dbReference>
<evidence type="ECO:0000313" key="2">
    <source>
        <dbReference type="EMBL" id="SMF72155.1"/>
    </source>
</evidence>
<dbReference type="RefSeq" id="WP_085424732.1">
    <property type="nucleotide sequence ID" value="NZ_FXAF01000011.1"/>
</dbReference>
<dbReference type="Gene3D" id="3.10.180.10">
    <property type="entry name" value="2,3-Dihydroxybiphenyl 1,2-Dioxygenase, domain 1"/>
    <property type="match status" value="2"/>
</dbReference>
<gene>
    <name evidence="2" type="ORF">SAMN02982989_4124</name>
</gene>
<dbReference type="Pfam" id="PF00903">
    <property type="entry name" value="Glyoxalase"/>
    <property type="match status" value="1"/>
</dbReference>
<dbReference type="InterPro" id="IPR037523">
    <property type="entry name" value="VOC_core"/>
</dbReference>
<reference evidence="3" key="1">
    <citation type="submission" date="2017-04" db="EMBL/GenBank/DDBJ databases">
        <authorList>
            <person name="Varghese N."/>
            <person name="Submissions S."/>
        </authorList>
    </citation>
    <scope>NUCLEOTIDE SEQUENCE [LARGE SCALE GENOMIC DNA]</scope>
    <source>
        <strain evidence="3">B4P</strain>
    </source>
</reference>
<accession>A0A1X7GN89</accession>
<dbReference type="InterPro" id="IPR029058">
    <property type="entry name" value="AB_hydrolase_fold"/>
</dbReference>
<sequence length="518" mass="56743">MTSGLHHITAITRKIQANVDFYAGFLGLRLVKRTAGFEDARQLHLFYGDGAASPGSLVTFLAWEDGSLGRVGHGAPSEISFSIAPEAIGFWLTRALQFNVKLSGPVQEFGETVLRLTDPDGIIVKLVGVEETAPWVWWQGGGIAEADAIRRLRGATVLSEKPDETADFLTRHMGLTPGPKEGNIQRLISEARDIVDIRDAGGFWTAAPGTGTIDHIAFRAPDQAHVEAVHVALQTEDRGEINIHDRHYFYSLYVREPAGTLIELATDGPGFTIDEPLETLGSKLFIPAHFKEDHDVLRVMLPQFGLPGEERITYRDLPFVHRIHMPDEWDGSTLVLLHGSGGNETTMLPFGRKAAPNAMLIGARGRSTDEGHPRYFRRFTEMTFDQKEIVSEAEAFAAFVEDIGPAYGVDPDRTAFVGWSNGGNMIAAVMQLHPGMIRKAVLLRSMNCLEARPQVDLSDAKVLSLSATDDFYGSLAADLEDRLRAAGAEVTARKLDANHGIGPEDEAIARDWLIGKAF</sequence>
<proteinExistence type="predicted"/>
<dbReference type="STRING" id="464029.SAMN02982989_4124"/>
<name>A0A1X7GN89_9HYPH</name>
<dbReference type="SUPFAM" id="SSF54593">
    <property type="entry name" value="Glyoxalase/Bleomycin resistance protein/Dihydroxybiphenyl dioxygenase"/>
    <property type="match status" value="1"/>
</dbReference>
<evidence type="ECO:0000313" key="3">
    <source>
        <dbReference type="Proteomes" id="UP000192903"/>
    </source>
</evidence>
<protein>
    <submittedName>
        <fullName evidence="2">Phospholipase/carboxylesterase</fullName>
    </submittedName>
</protein>
<dbReference type="InterPro" id="IPR052537">
    <property type="entry name" value="Extradiol_RC_dioxygenase"/>
</dbReference>
<dbReference type="AlphaFoldDB" id="A0A1X7GN89"/>
<feature type="domain" description="VOC" evidence="1">
    <location>
        <begin position="4"/>
        <end position="129"/>
    </location>
</feature>
<dbReference type="PANTHER" id="PTHR36110">
    <property type="entry name" value="RING-CLEAVING DIOXYGENASE MHQE-RELATED"/>
    <property type="match status" value="1"/>
</dbReference>
<dbReference type="EMBL" id="FXAF01000011">
    <property type="protein sequence ID" value="SMF72155.1"/>
    <property type="molecule type" value="Genomic_DNA"/>
</dbReference>
<keyword evidence="3" id="KW-1185">Reference proteome</keyword>
<evidence type="ECO:0000259" key="1">
    <source>
        <dbReference type="PROSITE" id="PS51819"/>
    </source>
</evidence>
<dbReference type="SUPFAM" id="SSF53474">
    <property type="entry name" value="alpha/beta-Hydrolases"/>
    <property type="match status" value="1"/>
</dbReference>